<organism evidence="12 13">
    <name type="scientific">Bactrocera dorsalis</name>
    <name type="common">Oriental fruit fly</name>
    <name type="synonym">Dacus dorsalis</name>
    <dbReference type="NCBI Taxonomy" id="27457"/>
    <lineage>
        <taxon>Eukaryota</taxon>
        <taxon>Metazoa</taxon>
        <taxon>Ecdysozoa</taxon>
        <taxon>Arthropoda</taxon>
        <taxon>Hexapoda</taxon>
        <taxon>Insecta</taxon>
        <taxon>Pterygota</taxon>
        <taxon>Neoptera</taxon>
        <taxon>Endopterygota</taxon>
        <taxon>Diptera</taxon>
        <taxon>Brachycera</taxon>
        <taxon>Muscomorpha</taxon>
        <taxon>Tephritoidea</taxon>
        <taxon>Tephritidae</taxon>
        <taxon>Bactrocera</taxon>
        <taxon>Bactrocera</taxon>
    </lineage>
</organism>
<comment type="similarity">
    <text evidence="4">Belongs to the MAP Jupiter family.</text>
</comment>
<name>A0A8N4L1X3_BACDO</name>
<comment type="subcellular location">
    <subcellularLocation>
        <location evidence="3">Cytoplasm</location>
        <location evidence="3">Cytoskeleton</location>
        <location evidence="3">Spindle</location>
    </subcellularLocation>
    <subcellularLocation>
        <location evidence="2">Nucleus</location>
    </subcellularLocation>
</comment>
<dbReference type="OrthoDB" id="6367565at2759"/>
<dbReference type="Proteomes" id="UP001652620">
    <property type="component" value="Chromosome 2"/>
</dbReference>
<keyword evidence="10" id="KW-0539">Nucleus</keyword>
<evidence type="ECO:0000313" key="13">
    <source>
        <dbReference type="RefSeq" id="XP_029404984.2"/>
    </source>
</evidence>
<evidence type="ECO:0000256" key="5">
    <source>
        <dbReference type="ARBA" id="ARBA00021471"/>
    </source>
</evidence>
<dbReference type="PANTHER" id="PTHR34930">
    <property type="entry name" value="GEO05313P1"/>
    <property type="match status" value="1"/>
</dbReference>
<evidence type="ECO:0000256" key="11">
    <source>
        <dbReference type="SAM" id="MobiDB-lite"/>
    </source>
</evidence>
<evidence type="ECO:0000256" key="9">
    <source>
        <dbReference type="ARBA" id="ARBA00023212"/>
    </source>
</evidence>
<feature type="region of interest" description="Disordered" evidence="11">
    <location>
        <begin position="175"/>
        <end position="386"/>
    </location>
</feature>
<keyword evidence="8" id="KW-0493">Microtubule</keyword>
<evidence type="ECO:0000256" key="10">
    <source>
        <dbReference type="ARBA" id="ARBA00023242"/>
    </source>
</evidence>
<feature type="region of interest" description="Disordered" evidence="11">
    <location>
        <begin position="97"/>
        <end position="117"/>
    </location>
</feature>
<keyword evidence="9" id="KW-0206">Cytoskeleton</keyword>
<feature type="compositionally biased region" description="Polar residues" evidence="11">
    <location>
        <begin position="353"/>
        <end position="372"/>
    </location>
</feature>
<evidence type="ECO:0000256" key="7">
    <source>
        <dbReference type="ARBA" id="ARBA00022553"/>
    </source>
</evidence>
<feature type="compositionally biased region" description="Polar residues" evidence="11">
    <location>
        <begin position="208"/>
        <end position="217"/>
    </location>
</feature>
<evidence type="ECO:0000256" key="3">
    <source>
        <dbReference type="ARBA" id="ARBA00004186"/>
    </source>
</evidence>
<feature type="compositionally biased region" description="Low complexity" evidence="11">
    <location>
        <begin position="184"/>
        <end position="198"/>
    </location>
</feature>
<evidence type="ECO:0000256" key="1">
    <source>
        <dbReference type="ARBA" id="ARBA00003805"/>
    </source>
</evidence>
<dbReference type="Pfam" id="PF17054">
    <property type="entry name" value="JUPITER"/>
    <property type="match status" value="2"/>
</dbReference>
<feature type="compositionally biased region" description="Polar residues" evidence="11">
    <location>
        <begin position="279"/>
        <end position="292"/>
    </location>
</feature>
<keyword evidence="6" id="KW-0963">Cytoplasm</keyword>
<dbReference type="GO" id="GO:0005874">
    <property type="term" value="C:microtubule"/>
    <property type="evidence" value="ECO:0007669"/>
    <property type="project" value="UniProtKB-KW"/>
</dbReference>
<feature type="region of interest" description="Disordered" evidence="11">
    <location>
        <begin position="130"/>
        <end position="157"/>
    </location>
</feature>
<feature type="compositionally biased region" description="Polar residues" evidence="11">
    <location>
        <begin position="225"/>
        <end position="248"/>
    </location>
</feature>
<evidence type="ECO:0000256" key="2">
    <source>
        <dbReference type="ARBA" id="ARBA00004123"/>
    </source>
</evidence>
<protein>
    <recommendedName>
        <fullName evidence="5">Microtubule-associated protein Jupiter</fullName>
    </recommendedName>
</protein>
<feature type="compositionally biased region" description="Gly residues" evidence="11">
    <location>
        <begin position="322"/>
        <end position="331"/>
    </location>
</feature>
<dbReference type="GeneID" id="105223317"/>
<dbReference type="PANTHER" id="PTHR34930:SF2">
    <property type="entry name" value="MICROTUBULE-ASSOCIATED PROTEIN JUPITER"/>
    <property type="match status" value="1"/>
</dbReference>
<proteinExistence type="inferred from homology"/>
<evidence type="ECO:0000256" key="8">
    <source>
        <dbReference type="ARBA" id="ARBA00022701"/>
    </source>
</evidence>
<evidence type="ECO:0000313" key="12">
    <source>
        <dbReference type="Proteomes" id="UP001652620"/>
    </source>
</evidence>
<accession>A0A8N4L1X3</accession>
<feature type="compositionally biased region" description="Low complexity" evidence="11">
    <location>
        <begin position="142"/>
        <end position="155"/>
    </location>
</feature>
<reference evidence="12" key="1">
    <citation type="submission" date="2025-05" db="UniProtKB">
        <authorList>
            <consortium name="RefSeq"/>
        </authorList>
    </citation>
    <scope>NUCLEOTIDE SEQUENCE [LARGE SCALE GENOMIC DNA]</scope>
</reference>
<evidence type="ECO:0000256" key="4">
    <source>
        <dbReference type="ARBA" id="ARBA00005344"/>
    </source>
</evidence>
<dbReference type="RefSeq" id="XP_029404984.2">
    <property type="nucleotide sequence ID" value="XM_029549124.2"/>
</dbReference>
<keyword evidence="7" id="KW-0597">Phosphoprotein</keyword>
<keyword evidence="12" id="KW-1185">Reference proteome</keyword>
<dbReference type="GO" id="GO:0005819">
    <property type="term" value="C:spindle"/>
    <property type="evidence" value="ECO:0007669"/>
    <property type="project" value="UniProtKB-SubCell"/>
</dbReference>
<comment type="function">
    <text evidence="1">Binds to all microtubule populations.</text>
</comment>
<reference evidence="13" key="2">
    <citation type="submission" date="2025-08" db="UniProtKB">
        <authorList>
            <consortium name="RefSeq"/>
        </authorList>
    </citation>
    <scope>IDENTIFICATION</scope>
    <source>
        <tissue evidence="13">Adult</tissue>
    </source>
</reference>
<dbReference type="AlphaFoldDB" id="A0A8N4L1X3"/>
<evidence type="ECO:0000256" key="6">
    <source>
        <dbReference type="ARBA" id="ARBA00022490"/>
    </source>
</evidence>
<gene>
    <name evidence="13" type="primary">LOC105223317</name>
</gene>
<sequence>MALQDLHVRRVAVPLFECVPNVDRVLRPPGGGTSDIFGGDLPQTPRNVKNHMQSNIFSCDKNGAIKNNVRQGAHRFYFIGDQPRRGQQKVDSYQRLFGEPERPNTPARNHMKSSIPFGSNTEAAQELLANGNGHHSNGKGGSVSTSTSSSVSSSTENLKMNGVSKLVFRKMSKTDEACPPLPVPESSSPPNSNTPQLSIDLPCEPKASEQTDSSDLSARSRVTVKDTNLSARSELSEHPQATSRSKVPTTDHAQRFSSASKHSNMGAGDVASQTRREIGTNSDNPHSFTKTQPGKEGRQEVLEPCDNRVPPAPTPRNPITGLGLGEDGVGGIKPKKPKDRRDGNPVTGEGYKPSNSFNNAVPTLNGANQVINKNRIPPGGFSSGLW</sequence>
<dbReference type="InterPro" id="IPR033335">
    <property type="entry name" value="JUPITER"/>
</dbReference>
<dbReference type="GO" id="GO:0005634">
    <property type="term" value="C:nucleus"/>
    <property type="evidence" value="ECO:0007669"/>
    <property type="project" value="UniProtKB-SubCell"/>
</dbReference>